<sequence>MGKQAKGQGKFWKFCSQAKGHILGNTIYQKLSRIYLAIILLGFGALNIPGVSVNQGSADWFSKLFISMSAFTTTGLAVSSPKCSLNVWGQVVLLILIQVGGIGVVTIWMFIKNAVFKWKKSDFEERMRLHSERGSTGEESAFEVTKTALKILLSFEIVFASILVFFFYFVEPKAGCTDKFKGNFLKSLWAGVFHAISALNNAGLDIISDTRSIAPYSKGWGVILTVIFSFASIIGGIGYPALCDLQAKFSGRGRNRTSKPVFSLFTKISLLMYTVITITAGTGVLLAEGLSRGFNGNGKDCCLNTAEKIWQLVYLVISSRSSGFAGLDISSLHEKTQWILLVLMFIGAAPASTGGGIRGVTLFVIVGKVWFTLRGRKALTVFSKTISETTVDSAFLVFIMSSMLIVAGSLFITGGGQQSGQTLDKHAALFEASSAFGTTGLSLGMTEKTRWFGKVTLMILMYLGQLGIPNVLMHYVRPKVLKKDMIYPEEQLRIA</sequence>
<evidence type="ECO:0000256" key="3">
    <source>
        <dbReference type="ARBA" id="ARBA00022475"/>
    </source>
</evidence>
<evidence type="ECO:0000256" key="6">
    <source>
        <dbReference type="ARBA" id="ARBA00023065"/>
    </source>
</evidence>
<dbReference type="HOGENOM" id="CLU_026429_0_1_14"/>
<gene>
    <name evidence="9" type="ordered locus">MHLP_02360</name>
</gene>
<keyword evidence="10" id="KW-1185">Reference proteome</keyword>
<feature type="transmembrane region" description="Helical" evidence="8">
    <location>
        <begin position="34"/>
        <end position="54"/>
    </location>
</feature>
<dbReference type="KEGG" id="mhl:MHLP_02360"/>
<keyword evidence="6" id="KW-0406">Ion transport</keyword>
<dbReference type="EMBL" id="CP003731">
    <property type="protein sequence ID" value="AFO52052.1"/>
    <property type="molecule type" value="Genomic_DNA"/>
</dbReference>
<dbReference type="STRING" id="1212765.MHLP_02360"/>
<feature type="transmembrane region" description="Helical" evidence="8">
    <location>
        <begin position="391"/>
        <end position="412"/>
    </location>
</feature>
<evidence type="ECO:0000256" key="7">
    <source>
        <dbReference type="ARBA" id="ARBA00023136"/>
    </source>
</evidence>
<reference evidence="9 10" key="1">
    <citation type="journal article" date="2012" name="J. Bacteriol.">
        <title>Genome Sequence of "Candidatus Mycoplasma haemolamae" Strain Purdue, a Red Blood Cell Pathogen of Alpacas (Vicugna pacos) and Llamas (Lama glama).</title>
        <authorList>
            <person name="Guimaraes A.M."/>
            <person name="Toth B."/>
            <person name="Santos A.P."/>
            <person name="do Nascimento N.C."/>
            <person name="Kritchevsky J.E."/>
            <person name="Messick J.B."/>
        </authorList>
    </citation>
    <scope>NUCLEOTIDE SEQUENCE [LARGE SCALE GENOMIC DNA]</scope>
    <source>
        <strain evidence="9 10">Purdue</strain>
    </source>
</reference>
<evidence type="ECO:0000256" key="4">
    <source>
        <dbReference type="ARBA" id="ARBA00022692"/>
    </source>
</evidence>
<feature type="transmembrane region" description="Helical" evidence="8">
    <location>
        <begin position="338"/>
        <end position="371"/>
    </location>
</feature>
<dbReference type="PANTHER" id="PTHR32024:SF1">
    <property type="entry name" value="KTR SYSTEM POTASSIUM UPTAKE PROTEIN B"/>
    <property type="match status" value="1"/>
</dbReference>
<keyword evidence="2" id="KW-0813">Transport</keyword>
<evidence type="ECO:0000256" key="1">
    <source>
        <dbReference type="ARBA" id="ARBA00004651"/>
    </source>
</evidence>
<name>I7C6C6_MYCHA</name>
<feature type="transmembrane region" description="Helical" evidence="8">
    <location>
        <begin position="219"/>
        <end position="243"/>
    </location>
</feature>
<evidence type="ECO:0000256" key="5">
    <source>
        <dbReference type="ARBA" id="ARBA00022989"/>
    </source>
</evidence>
<evidence type="ECO:0000313" key="10">
    <source>
        <dbReference type="Proteomes" id="UP000006502"/>
    </source>
</evidence>
<evidence type="ECO:0000313" key="9">
    <source>
        <dbReference type="EMBL" id="AFO52052.1"/>
    </source>
</evidence>
<dbReference type="Proteomes" id="UP000006502">
    <property type="component" value="Chromosome"/>
</dbReference>
<accession>I7C6C6</accession>
<dbReference type="AlphaFoldDB" id="I7C6C6"/>
<feature type="transmembrane region" description="Helical" evidence="8">
    <location>
        <begin position="451"/>
        <end position="476"/>
    </location>
</feature>
<dbReference type="OrthoDB" id="9810952at2"/>
<dbReference type="PANTHER" id="PTHR32024">
    <property type="entry name" value="TRK SYSTEM POTASSIUM UPTAKE PROTEIN TRKG-RELATED"/>
    <property type="match status" value="1"/>
</dbReference>
<evidence type="ECO:0000256" key="8">
    <source>
        <dbReference type="SAM" id="Phobius"/>
    </source>
</evidence>
<organism evidence="9 10">
    <name type="scientific">Mycoplasma haematolamae (strain Purdue)</name>
    <dbReference type="NCBI Taxonomy" id="1212765"/>
    <lineage>
        <taxon>Bacteria</taxon>
        <taxon>Bacillati</taxon>
        <taxon>Mycoplasmatota</taxon>
        <taxon>Mollicutes</taxon>
        <taxon>Mycoplasmataceae</taxon>
        <taxon>Mycoplasma</taxon>
    </lineage>
</organism>
<keyword evidence="4 8" id="KW-0812">Transmembrane</keyword>
<feature type="transmembrane region" description="Helical" evidence="8">
    <location>
        <begin position="264"/>
        <end position="287"/>
    </location>
</feature>
<proteinExistence type="predicted"/>
<keyword evidence="3" id="KW-1003">Cell membrane</keyword>
<reference evidence="10" key="2">
    <citation type="submission" date="2012-07" db="EMBL/GenBank/DDBJ databases">
        <title>Complete genome sequence of 'Candidatus Mycoplasma haemolamae'.</title>
        <authorList>
            <person name="Guimaraes A.M.S."/>
            <person name="Toth B."/>
            <person name="Santos A.P."/>
            <person name="Nascimento N.C."/>
            <person name="Sojka J.E."/>
            <person name="Messick J.B."/>
        </authorList>
    </citation>
    <scope>NUCLEOTIDE SEQUENCE [LARGE SCALE GENOMIC DNA]</scope>
    <source>
        <strain evidence="10">Purdue</strain>
    </source>
</reference>
<evidence type="ECO:0000256" key="2">
    <source>
        <dbReference type="ARBA" id="ARBA00022448"/>
    </source>
</evidence>
<keyword evidence="5 8" id="KW-1133">Transmembrane helix</keyword>
<dbReference type="Pfam" id="PF02386">
    <property type="entry name" value="TrkH"/>
    <property type="match status" value="1"/>
</dbReference>
<feature type="transmembrane region" description="Helical" evidence="8">
    <location>
        <begin position="151"/>
        <end position="170"/>
    </location>
</feature>
<dbReference type="GO" id="GO:0030001">
    <property type="term" value="P:metal ion transport"/>
    <property type="evidence" value="ECO:0007669"/>
    <property type="project" value="UniProtKB-ARBA"/>
</dbReference>
<dbReference type="GO" id="GO:0008324">
    <property type="term" value="F:monoatomic cation transmembrane transporter activity"/>
    <property type="evidence" value="ECO:0007669"/>
    <property type="project" value="InterPro"/>
</dbReference>
<dbReference type="GO" id="GO:0005886">
    <property type="term" value="C:plasma membrane"/>
    <property type="evidence" value="ECO:0007669"/>
    <property type="project" value="UniProtKB-SubCell"/>
</dbReference>
<dbReference type="InterPro" id="IPR003445">
    <property type="entry name" value="Cat_transpt"/>
</dbReference>
<comment type="subcellular location">
    <subcellularLocation>
        <location evidence="1">Cell membrane</location>
        <topology evidence="1">Multi-pass membrane protein</topology>
    </subcellularLocation>
</comment>
<keyword evidence="7 8" id="KW-0472">Membrane</keyword>
<feature type="transmembrane region" description="Helical" evidence="8">
    <location>
        <begin position="91"/>
        <end position="111"/>
    </location>
</feature>
<protein>
    <submittedName>
        <fullName evidence="9">Cation transport protein</fullName>
    </submittedName>
</protein>
<dbReference type="PATRIC" id="fig|1212765.3.peg.533"/>